<dbReference type="EMBL" id="JFBX01000212">
    <property type="protein sequence ID" value="KXH45659.1"/>
    <property type="molecule type" value="Genomic_DNA"/>
</dbReference>
<evidence type="ECO:0000259" key="3">
    <source>
        <dbReference type="Pfam" id="PF00135"/>
    </source>
</evidence>
<feature type="chain" id="PRO_5007803684" description="Carboxylesterase type B domain-containing protein" evidence="2">
    <location>
        <begin position="22"/>
        <end position="608"/>
    </location>
</feature>
<feature type="domain" description="Carboxylesterase type B" evidence="3">
    <location>
        <begin position="27"/>
        <end position="536"/>
    </location>
</feature>
<protein>
    <recommendedName>
        <fullName evidence="3">Carboxylesterase type B domain-containing protein</fullName>
    </recommendedName>
</protein>
<evidence type="ECO:0000313" key="5">
    <source>
        <dbReference type="Proteomes" id="UP000070328"/>
    </source>
</evidence>
<dbReference type="Gene3D" id="3.40.50.1820">
    <property type="entry name" value="alpha/beta hydrolase"/>
    <property type="match status" value="1"/>
</dbReference>
<dbReference type="PROSITE" id="PS00941">
    <property type="entry name" value="CARBOXYLESTERASE_B_2"/>
    <property type="match status" value="1"/>
</dbReference>
<dbReference type="AlphaFoldDB" id="A0A135TC09"/>
<dbReference type="InterPro" id="IPR019819">
    <property type="entry name" value="Carboxylesterase_B_CS"/>
</dbReference>
<dbReference type="InterPro" id="IPR002018">
    <property type="entry name" value="CarbesteraseB"/>
</dbReference>
<keyword evidence="5" id="KW-1185">Reference proteome</keyword>
<evidence type="ECO:0000313" key="4">
    <source>
        <dbReference type="EMBL" id="KXH45659.1"/>
    </source>
</evidence>
<dbReference type="InterPro" id="IPR029058">
    <property type="entry name" value="AB_hydrolase_fold"/>
</dbReference>
<organism evidence="4 5">
    <name type="scientific">Colletotrichum simmondsii</name>
    <dbReference type="NCBI Taxonomy" id="703756"/>
    <lineage>
        <taxon>Eukaryota</taxon>
        <taxon>Fungi</taxon>
        <taxon>Dikarya</taxon>
        <taxon>Ascomycota</taxon>
        <taxon>Pezizomycotina</taxon>
        <taxon>Sordariomycetes</taxon>
        <taxon>Hypocreomycetidae</taxon>
        <taxon>Glomerellales</taxon>
        <taxon>Glomerellaceae</taxon>
        <taxon>Colletotrichum</taxon>
        <taxon>Colletotrichum acutatum species complex</taxon>
    </lineage>
</organism>
<proteinExistence type="predicted"/>
<feature type="signal peptide" evidence="2">
    <location>
        <begin position="1"/>
        <end position="21"/>
    </location>
</feature>
<reference evidence="4 5" key="1">
    <citation type="submission" date="2014-02" db="EMBL/GenBank/DDBJ databases">
        <title>The genome sequence of Colletotrichum simmondsii CBS122122.</title>
        <authorList>
            <person name="Baroncelli R."/>
            <person name="Thon M.R."/>
        </authorList>
    </citation>
    <scope>NUCLEOTIDE SEQUENCE [LARGE SCALE GENOMIC DNA]</scope>
    <source>
        <strain evidence="4 5">CBS122122</strain>
    </source>
</reference>
<sequence length="608" mass="66508">MVTKLLLYSLFGFASLRTVDAEPTLPPTLKLPWGVYEGQLMADDPEIYLFENVRFGANPPRFGAPAFPTTTNSSVQPVSDGLNCIQIDPSTLRNGPGGRSPVRTPKDQDNPQGEDCLFLDLYVPRTVIDKPPANPLPVVVWIYGGAFAFGSKNQLGPLYTGQAVIAASNYQTIFVAGNYRLGAFGWLSGDYMQKVGQPNAGLYDQALLFEWVQKYISQVSGNASKVSAWGESAGAGSILHHLVREDGVVDPTFKTFAVQSPAFEWAWDNSPMGTLDQVYQNFSHHAGCGLAFNLTCLQQSTSKNLTKANQALFNSVKQTGLFPVGPAVDDKWVTTIPTISFANGKYWNSSIKSTIISHCLNETASFTPPNVTSSDTFTEFLETFLPGADLAPQRQEIANQYPCTKSPYNGDYRFCIATVIRDASFTCNTRDLYSAYPTISHMMQYGFPDAKYAYHTSDLLALFANNETEAVDILLHTDNNLTPTEADFYADALIGTQLARAYQTYFASFALSVGNPNALPRPKVGLLHRQTTPDWTVADGSGDALQDVLEVRGPSLIPGVKLVSLTSDDQNIRTPCAFWTKIANETVKAQEAKFVAKSREKGVDSDEL</sequence>
<dbReference type="InterPro" id="IPR050309">
    <property type="entry name" value="Type-B_Carboxylest/Lipase"/>
</dbReference>
<dbReference type="ESTHER" id="9pezi-a0a135tc09">
    <property type="family name" value="Fungal_carboxylesterase_lipase"/>
</dbReference>
<dbReference type="SUPFAM" id="SSF53474">
    <property type="entry name" value="alpha/beta-Hydrolases"/>
    <property type="match status" value="1"/>
</dbReference>
<accession>A0A135TC09</accession>
<dbReference type="Proteomes" id="UP000070328">
    <property type="component" value="Unassembled WGS sequence"/>
</dbReference>
<evidence type="ECO:0000256" key="2">
    <source>
        <dbReference type="SAM" id="SignalP"/>
    </source>
</evidence>
<comment type="caution">
    <text evidence="4">The sequence shown here is derived from an EMBL/GenBank/DDBJ whole genome shotgun (WGS) entry which is preliminary data.</text>
</comment>
<keyword evidence="2" id="KW-0732">Signal</keyword>
<dbReference type="OrthoDB" id="408631at2759"/>
<gene>
    <name evidence="4" type="ORF">CSIM01_09728</name>
</gene>
<dbReference type="PANTHER" id="PTHR11559">
    <property type="entry name" value="CARBOXYLESTERASE"/>
    <property type="match status" value="1"/>
</dbReference>
<feature type="region of interest" description="Disordered" evidence="1">
    <location>
        <begin position="90"/>
        <end position="113"/>
    </location>
</feature>
<name>A0A135TC09_9PEZI</name>
<evidence type="ECO:0000256" key="1">
    <source>
        <dbReference type="SAM" id="MobiDB-lite"/>
    </source>
</evidence>
<dbReference type="Pfam" id="PF00135">
    <property type="entry name" value="COesterase"/>
    <property type="match status" value="1"/>
</dbReference>